<evidence type="ECO:0000313" key="1">
    <source>
        <dbReference type="EMBL" id="QDK70489.1"/>
    </source>
</evidence>
<dbReference type="Proteomes" id="UP000315128">
    <property type="component" value="Chromosome"/>
</dbReference>
<proteinExistence type="predicted"/>
<name>A0A514Z7B3_9LACT</name>
<sequence>MKKSLEEKLKNKNLNFTESELDWLLAHIGDENPEIRDGLVFVSFARSISEEALSLTQFQKLAQYSMSQDLIFYQMSEGLPAVLTRTFAALLNSYLIEADGAKAGKYEYALTTEQRQYFFERAVDYLENEQVFTGYSQVYGWIHGFAHGADFLANALTHPEFTEQKALEALDMLAAIFHRLPESFVCGEERSLGEVVVVALLSGKLSQIQVADWLAQVKFSLAELIDYARLANFEVFLAYIYFHIFEKLDLEAPLKNELLKVLRQI</sequence>
<organism evidence="1 2">
    <name type="scientific">Lactococcus protaetiae</name>
    <dbReference type="NCBI Taxonomy" id="2592653"/>
    <lineage>
        <taxon>Bacteria</taxon>
        <taxon>Bacillati</taxon>
        <taxon>Bacillota</taxon>
        <taxon>Bacilli</taxon>
        <taxon>Lactobacillales</taxon>
        <taxon>Streptococcaceae</taxon>
        <taxon>Lactococcus</taxon>
    </lineage>
</organism>
<accession>A0A514Z7B3</accession>
<keyword evidence="2" id="KW-1185">Reference proteome</keyword>
<dbReference type="InterPro" id="IPR021247">
    <property type="entry name" value="DUF2785"/>
</dbReference>
<reference evidence="1 2" key="1">
    <citation type="submission" date="2019-07" db="EMBL/GenBank/DDBJ databases">
        <title>Genome sequencing of KACC 19320.</title>
        <authorList>
            <person name="Heo J."/>
            <person name="Kim S.-J."/>
            <person name="Kim J.-S."/>
            <person name="Hong S.-B."/>
            <person name="Kwon S.-W."/>
        </authorList>
    </citation>
    <scope>NUCLEOTIDE SEQUENCE [LARGE SCALE GENOMIC DNA]</scope>
    <source>
        <strain evidence="1 2">KACC 19320</strain>
    </source>
</reference>
<gene>
    <name evidence="1" type="ORF">FLP15_04000</name>
</gene>
<dbReference type="KEGG" id="lack:FLP15_04000"/>
<dbReference type="OrthoDB" id="7619731at2"/>
<evidence type="ECO:0000313" key="2">
    <source>
        <dbReference type="Proteomes" id="UP000315128"/>
    </source>
</evidence>
<dbReference type="EMBL" id="CP041356">
    <property type="protein sequence ID" value="QDK70489.1"/>
    <property type="molecule type" value="Genomic_DNA"/>
</dbReference>
<dbReference type="RefSeq" id="WP_142766092.1">
    <property type="nucleotide sequence ID" value="NZ_CP041356.1"/>
</dbReference>
<dbReference type="Pfam" id="PF10978">
    <property type="entry name" value="DUF2785"/>
    <property type="match status" value="1"/>
</dbReference>
<protein>
    <submittedName>
        <fullName evidence="1">DUF2785 domain-containing protein</fullName>
    </submittedName>
</protein>
<dbReference type="AlphaFoldDB" id="A0A514Z7B3"/>